<gene>
    <name evidence="1" type="ORF">SPARVUS_LOCUS13814774</name>
</gene>
<feature type="non-terminal residue" evidence="1">
    <location>
        <position position="53"/>
    </location>
</feature>
<comment type="caution">
    <text evidence="1">The sequence shown here is derived from an EMBL/GenBank/DDBJ whole genome shotgun (WGS) entry which is preliminary data.</text>
</comment>
<accession>A0ABN9GEX0</accession>
<evidence type="ECO:0000313" key="1">
    <source>
        <dbReference type="EMBL" id="CAI9606675.1"/>
    </source>
</evidence>
<dbReference type="Proteomes" id="UP001162483">
    <property type="component" value="Unassembled WGS sequence"/>
</dbReference>
<protein>
    <submittedName>
        <fullName evidence="1">Uncharacterized protein</fullName>
    </submittedName>
</protein>
<reference evidence="1" key="1">
    <citation type="submission" date="2023-05" db="EMBL/GenBank/DDBJ databases">
        <authorList>
            <person name="Stuckert A."/>
        </authorList>
    </citation>
    <scope>NUCLEOTIDE SEQUENCE</scope>
</reference>
<evidence type="ECO:0000313" key="2">
    <source>
        <dbReference type="Proteomes" id="UP001162483"/>
    </source>
</evidence>
<dbReference type="EMBL" id="CATNWA010018312">
    <property type="protein sequence ID" value="CAI9606675.1"/>
    <property type="molecule type" value="Genomic_DNA"/>
</dbReference>
<sequence length="53" mass="5464">MPSTWGGALGQGGSPPKHLVPMLMGTKASSPQPWLVVVGVCGRGAYKNLEAPF</sequence>
<organism evidence="1 2">
    <name type="scientific">Staurois parvus</name>
    <dbReference type="NCBI Taxonomy" id="386267"/>
    <lineage>
        <taxon>Eukaryota</taxon>
        <taxon>Metazoa</taxon>
        <taxon>Chordata</taxon>
        <taxon>Craniata</taxon>
        <taxon>Vertebrata</taxon>
        <taxon>Euteleostomi</taxon>
        <taxon>Amphibia</taxon>
        <taxon>Batrachia</taxon>
        <taxon>Anura</taxon>
        <taxon>Neobatrachia</taxon>
        <taxon>Ranoidea</taxon>
        <taxon>Ranidae</taxon>
        <taxon>Staurois</taxon>
    </lineage>
</organism>
<name>A0ABN9GEX0_9NEOB</name>
<keyword evidence="2" id="KW-1185">Reference proteome</keyword>
<proteinExistence type="predicted"/>